<evidence type="ECO:0000313" key="2">
    <source>
        <dbReference type="EMBL" id="GGS66385.1"/>
    </source>
</evidence>
<name>A0ABQ2TI28_STREZ</name>
<feature type="region of interest" description="Disordered" evidence="1">
    <location>
        <begin position="44"/>
        <end position="86"/>
    </location>
</feature>
<dbReference type="EMBL" id="BMTX01000020">
    <property type="protein sequence ID" value="GGS66385.1"/>
    <property type="molecule type" value="Genomic_DNA"/>
</dbReference>
<keyword evidence="3" id="KW-1185">Reference proteome</keyword>
<comment type="caution">
    <text evidence="2">The sequence shown here is derived from an EMBL/GenBank/DDBJ whole genome shotgun (WGS) entry which is preliminary data.</text>
</comment>
<dbReference type="Proteomes" id="UP000597853">
    <property type="component" value="Unassembled WGS sequence"/>
</dbReference>
<evidence type="ECO:0000256" key="1">
    <source>
        <dbReference type="SAM" id="MobiDB-lite"/>
    </source>
</evidence>
<organism evidence="2 3">
    <name type="scientific">Streptomyces pseudogriseolus</name>
    <name type="common">Streptomyces gancidicus</name>
    <name type="synonym">Streptomyces rubiginosus</name>
    <dbReference type="NCBI Taxonomy" id="36817"/>
    <lineage>
        <taxon>Bacteria</taxon>
        <taxon>Bacillati</taxon>
        <taxon>Actinomycetota</taxon>
        <taxon>Actinomycetes</taxon>
        <taxon>Kitasatosporales</taxon>
        <taxon>Streptomycetaceae</taxon>
        <taxon>Streptomyces</taxon>
        <taxon>Streptomyces pseudogriseolus group</taxon>
    </lineage>
</organism>
<proteinExistence type="predicted"/>
<evidence type="ECO:0000313" key="3">
    <source>
        <dbReference type="Proteomes" id="UP000597853"/>
    </source>
</evidence>
<gene>
    <name evidence="2" type="ORF">GCM10010285_52030</name>
</gene>
<accession>A0ABQ2TI28</accession>
<protein>
    <submittedName>
        <fullName evidence="2">Uncharacterized protein</fullName>
    </submittedName>
</protein>
<sequence length="86" mass="8871">MVLSAADVALDALEAVDAVEVPDPAVEVFRFAFLFCSVMDTGLPQGGPANTSRHEAPLTVNGVNGPRTAKGSQNSPPRRAAPALRG</sequence>
<reference evidence="3" key="1">
    <citation type="journal article" date="2019" name="Int. J. Syst. Evol. Microbiol.">
        <title>The Global Catalogue of Microorganisms (GCM) 10K type strain sequencing project: providing services to taxonomists for standard genome sequencing and annotation.</title>
        <authorList>
            <consortium name="The Broad Institute Genomics Platform"/>
            <consortium name="The Broad Institute Genome Sequencing Center for Infectious Disease"/>
            <person name="Wu L."/>
            <person name="Ma J."/>
        </authorList>
    </citation>
    <scope>NUCLEOTIDE SEQUENCE [LARGE SCALE GENOMIC DNA]</scope>
    <source>
        <strain evidence="3">JCM 4416</strain>
    </source>
</reference>